<dbReference type="InterPro" id="IPR005119">
    <property type="entry name" value="LysR_subst-bd"/>
</dbReference>
<dbReference type="AlphaFoldDB" id="A0A448BVY6"/>
<evidence type="ECO:0000256" key="2">
    <source>
        <dbReference type="ARBA" id="ARBA00023015"/>
    </source>
</evidence>
<dbReference type="GO" id="GO:0006355">
    <property type="term" value="P:regulation of DNA-templated transcription"/>
    <property type="evidence" value="ECO:0007669"/>
    <property type="project" value="TreeGrafter"/>
</dbReference>
<name>A0A448BVY6_PSEFL</name>
<evidence type="ECO:0000256" key="1">
    <source>
        <dbReference type="ARBA" id="ARBA00009437"/>
    </source>
</evidence>
<proteinExistence type="inferred from homology"/>
<dbReference type="Pfam" id="PF03466">
    <property type="entry name" value="LysR_substrate"/>
    <property type="match status" value="1"/>
</dbReference>
<keyword evidence="3" id="KW-0804">Transcription</keyword>
<dbReference type="SUPFAM" id="SSF53850">
    <property type="entry name" value="Periplasmic binding protein-like II"/>
    <property type="match status" value="1"/>
</dbReference>
<dbReference type="PANTHER" id="PTHR30126">
    <property type="entry name" value="HTH-TYPE TRANSCRIPTIONAL REGULATOR"/>
    <property type="match status" value="1"/>
</dbReference>
<evidence type="ECO:0000313" key="6">
    <source>
        <dbReference type="Proteomes" id="UP000278078"/>
    </source>
</evidence>
<organism evidence="5 6">
    <name type="scientific">Pseudomonas fluorescens</name>
    <dbReference type="NCBI Taxonomy" id="294"/>
    <lineage>
        <taxon>Bacteria</taxon>
        <taxon>Pseudomonadati</taxon>
        <taxon>Pseudomonadota</taxon>
        <taxon>Gammaproteobacteria</taxon>
        <taxon>Pseudomonadales</taxon>
        <taxon>Pseudomonadaceae</taxon>
        <taxon>Pseudomonas</taxon>
    </lineage>
</organism>
<evidence type="ECO:0000313" key="5">
    <source>
        <dbReference type="EMBL" id="VEE49476.1"/>
    </source>
</evidence>
<keyword evidence="2" id="KW-0805">Transcription regulation</keyword>
<protein>
    <submittedName>
        <fullName evidence="5">Transcriptional regulator</fullName>
    </submittedName>
</protein>
<reference evidence="5 6" key="1">
    <citation type="submission" date="2018-12" db="EMBL/GenBank/DDBJ databases">
        <authorList>
            <consortium name="Pathogen Informatics"/>
        </authorList>
    </citation>
    <scope>NUCLEOTIDE SEQUENCE [LARGE SCALE GENOMIC DNA]</scope>
    <source>
        <strain evidence="5 6">NCTC10783</strain>
    </source>
</reference>
<comment type="similarity">
    <text evidence="1">Belongs to the LysR transcriptional regulatory family.</text>
</comment>
<accession>A0A448BVY6</accession>
<dbReference type="Gene3D" id="3.40.190.290">
    <property type="match status" value="1"/>
</dbReference>
<dbReference type="GO" id="GO:0000976">
    <property type="term" value="F:transcription cis-regulatory region binding"/>
    <property type="evidence" value="ECO:0007669"/>
    <property type="project" value="TreeGrafter"/>
</dbReference>
<evidence type="ECO:0000259" key="4">
    <source>
        <dbReference type="Pfam" id="PF03466"/>
    </source>
</evidence>
<gene>
    <name evidence="5" type="ORF">NCTC10783_05421</name>
</gene>
<feature type="domain" description="LysR substrate-binding" evidence="4">
    <location>
        <begin position="2"/>
        <end position="150"/>
    </location>
</feature>
<dbReference type="PANTHER" id="PTHR30126:SF98">
    <property type="entry name" value="HTH-TYPE TRANSCRIPTIONAL ACTIVATOR BAUR"/>
    <property type="match status" value="1"/>
</dbReference>
<evidence type="ECO:0000256" key="3">
    <source>
        <dbReference type="ARBA" id="ARBA00023163"/>
    </source>
</evidence>
<dbReference type="EMBL" id="LR134300">
    <property type="protein sequence ID" value="VEE49476.1"/>
    <property type="molecule type" value="Genomic_DNA"/>
</dbReference>
<dbReference type="Proteomes" id="UP000278078">
    <property type="component" value="Chromosome"/>
</dbReference>
<sequence>MLDGHLHVGVVPLISPLSGLEYLPLYDEHAQLYCSRGHALFERADGDIAVDEVLAADAVAPSYRLPAEAQARHQELNNSASASDREGMAFLILTGNFIGYLPSHYAADWVAAGMLRPLLPERFHYAIALTIVTRKGRRPNLVLERFLEAVAVS</sequence>